<feature type="signal peptide" evidence="1">
    <location>
        <begin position="1"/>
        <end position="19"/>
    </location>
</feature>
<evidence type="ECO:0000256" key="1">
    <source>
        <dbReference type="SAM" id="SignalP"/>
    </source>
</evidence>
<feature type="chain" id="PRO_5022845669" evidence="1">
    <location>
        <begin position="20"/>
        <end position="63"/>
    </location>
</feature>
<keyword evidence="3" id="KW-1185">Reference proteome</keyword>
<gene>
    <name evidence="2" type="ORF">PGT21_026920</name>
</gene>
<evidence type="ECO:0000313" key="3">
    <source>
        <dbReference type="Proteomes" id="UP000324748"/>
    </source>
</evidence>
<proteinExistence type="predicted"/>
<name>A0A5B0NLL8_PUCGR</name>
<sequence>MIPLLKMAISILLTMPIFCAQLVACPKEHCAGYSLPSKTNCSQDTPAICNTNTTCPHHVKCFP</sequence>
<evidence type="ECO:0000313" key="2">
    <source>
        <dbReference type="EMBL" id="KAA1089683.1"/>
    </source>
</evidence>
<protein>
    <submittedName>
        <fullName evidence="2">Uncharacterized protein</fullName>
    </submittedName>
</protein>
<reference evidence="2 3" key="1">
    <citation type="submission" date="2019-05" db="EMBL/GenBank/DDBJ databases">
        <title>Emergence of the Ug99 lineage of the wheat stem rust pathogen through somatic hybridization.</title>
        <authorList>
            <person name="Li F."/>
            <person name="Upadhyaya N.M."/>
            <person name="Sperschneider J."/>
            <person name="Matny O."/>
            <person name="Nguyen-Phuc H."/>
            <person name="Mago R."/>
            <person name="Raley C."/>
            <person name="Miller M.E."/>
            <person name="Silverstein K.A.T."/>
            <person name="Henningsen E."/>
            <person name="Hirsch C.D."/>
            <person name="Visser B."/>
            <person name="Pretorius Z.A."/>
            <person name="Steffenson B.J."/>
            <person name="Schwessinger B."/>
            <person name="Dodds P.N."/>
            <person name="Figueroa M."/>
        </authorList>
    </citation>
    <scope>NUCLEOTIDE SEQUENCE [LARGE SCALE GENOMIC DNA]</scope>
    <source>
        <strain evidence="2">21-0</strain>
    </source>
</reference>
<organism evidence="2 3">
    <name type="scientific">Puccinia graminis f. sp. tritici</name>
    <dbReference type="NCBI Taxonomy" id="56615"/>
    <lineage>
        <taxon>Eukaryota</taxon>
        <taxon>Fungi</taxon>
        <taxon>Dikarya</taxon>
        <taxon>Basidiomycota</taxon>
        <taxon>Pucciniomycotina</taxon>
        <taxon>Pucciniomycetes</taxon>
        <taxon>Pucciniales</taxon>
        <taxon>Pucciniaceae</taxon>
        <taxon>Puccinia</taxon>
    </lineage>
</organism>
<comment type="caution">
    <text evidence="2">The sequence shown here is derived from an EMBL/GenBank/DDBJ whole genome shotgun (WGS) entry which is preliminary data.</text>
</comment>
<accession>A0A5B0NLL8</accession>
<keyword evidence="1" id="KW-0732">Signal</keyword>
<dbReference type="EMBL" id="VSWC01000093">
    <property type="protein sequence ID" value="KAA1089683.1"/>
    <property type="molecule type" value="Genomic_DNA"/>
</dbReference>
<dbReference type="AlphaFoldDB" id="A0A5B0NLL8"/>
<dbReference type="Proteomes" id="UP000324748">
    <property type="component" value="Unassembled WGS sequence"/>
</dbReference>